<dbReference type="EMBL" id="CP000804">
    <property type="protein sequence ID" value="ABU58844.1"/>
    <property type="molecule type" value="Genomic_DNA"/>
</dbReference>
<gene>
    <name evidence="8" type="ordered locus">Rcas_2773</name>
</gene>
<evidence type="ECO:0000256" key="4">
    <source>
        <dbReference type="ARBA" id="ARBA00022825"/>
    </source>
</evidence>
<sequence length="997" mass="106296">MSGRAASLRLFIAAFLLIAALIVPTDRFTIQATGILTASPITISETLPLGQQVTRPLTITNLGSTTVTALLYEARAQPLLAMAHAIGPASVPLPQQDHTLDPRLAAQLDEPAAQGSFIIYLRDQADLSSAYGITDWSERGRFVYRTLVEHAERTQRTLRAELTARGLTYRPFWVVNAIQVEGALADAQALEQRADVALVRADASIMVALQTLPSSLDTRCSADGNPMCWNIRAIRADRVWNEFGITGQGVTVASIDTGGLFSHPALRDQYRGALGNGAYDHNYNWYDPQGAFPAPNDQSGHGTHTIGIMVGRRIGGERFGVAPGARWIAAQGCEGSFCNESDLIAAAQWVLAPTDLHDRNPRPDLRPLIVNNSWAGGGNDPWYAGYTAAWRAAGIFPVFAAGNGMGVCRSIASPGDYADVVAVGATDRNDAIAPFSLRGPTADGRMKPDFVAPGEGGIYSTHLSDGYATLRGTSMAAPHVAGVVALLYSANPALIGDFESTYAILRDTARRIADEQCGVVSGGGNHVYGWGLIDAHAAVARARVDVPWLRLSPTTVTLNPGQNATLDVTFDSNGVAAPGTYTARIQIYAGDLTQPPATVEVTMNVIASGTIVGGIVRDAETGEALRATVSVSGGASTPTSNDGSYALILPSGVYTLTASALSYAPQQRVITVPVSGSVDFGLLLDAPHLTLSTDHVTATLDFNTTVEQTVTITNTGTRPLTFEASVGYAPFGVYRSDEPGGPVYQWIDLPVDAPTLELTDTTRIDNIPLGFDFPLYTLTVTETSVTSDGTLSFGWPSSYTGLVERCLPGSEAFFYLLAPFRADLDPARGGQVRYGTVNSNATFVVSFEDVPLAQGPPDQRYTFQALLHRDGRIVFQYADLSALPERLSVGVQKTMNQVQRIGCGADTPVTPGLAIEFRPQFSPEGWLEVAPDRGTVAPGDSATLRLAYRWQGPPQGARLRTTVTVISSDPRRRNATIMAEAAMRPAPYAVWLGIVAR</sequence>
<keyword evidence="9" id="KW-1185">Reference proteome</keyword>
<dbReference type="GO" id="GO:0004252">
    <property type="term" value="F:serine-type endopeptidase activity"/>
    <property type="evidence" value="ECO:0007669"/>
    <property type="project" value="UniProtKB-UniRule"/>
</dbReference>
<evidence type="ECO:0000313" key="9">
    <source>
        <dbReference type="Proteomes" id="UP000000263"/>
    </source>
</evidence>
<organism evidence="8 9">
    <name type="scientific">Roseiflexus castenholzii (strain DSM 13941 / HLO8)</name>
    <dbReference type="NCBI Taxonomy" id="383372"/>
    <lineage>
        <taxon>Bacteria</taxon>
        <taxon>Bacillati</taxon>
        <taxon>Chloroflexota</taxon>
        <taxon>Chloroflexia</taxon>
        <taxon>Chloroflexales</taxon>
        <taxon>Roseiflexineae</taxon>
        <taxon>Roseiflexaceae</taxon>
        <taxon>Roseiflexus</taxon>
    </lineage>
</organism>
<accession>A7NMS3</accession>
<dbReference type="PANTHER" id="PTHR43399:SF4">
    <property type="entry name" value="CELL WALL-ASSOCIATED PROTEASE"/>
    <property type="match status" value="1"/>
</dbReference>
<evidence type="ECO:0000313" key="8">
    <source>
        <dbReference type="EMBL" id="ABU58844.1"/>
    </source>
</evidence>
<keyword evidence="2 6" id="KW-0645">Protease</keyword>
<dbReference type="STRING" id="383372.Rcas_2773"/>
<feature type="active site" description="Charge relay system" evidence="5 6">
    <location>
        <position position="474"/>
    </location>
</feature>
<evidence type="ECO:0000256" key="1">
    <source>
        <dbReference type="ARBA" id="ARBA00011073"/>
    </source>
</evidence>
<dbReference type="RefSeq" id="WP_012121268.1">
    <property type="nucleotide sequence ID" value="NC_009767.1"/>
</dbReference>
<dbReference type="InterPro" id="IPR036852">
    <property type="entry name" value="Peptidase_S8/S53_dom_sf"/>
</dbReference>
<dbReference type="SUPFAM" id="SSF52743">
    <property type="entry name" value="Subtilisin-like"/>
    <property type="match status" value="1"/>
</dbReference>
<evidence type="ECO:0000256" key="6">
    <source>
        <dbReference type="PROSITE-ProRule" id="PRU01240"/>
    </source>
</evidence>
<dbReference type="InterPro" id="IPR023828">
    <property type="entry name" value="Peptidase_S8_Ser-AS"/>
</dbReference>
<protein>
    <submittedName>
        <fullName evidence="8">Peptidase S8 and S53 subtilisin kexin sedolisin</fullName>
    </submittedName>
</protein>
<keyword evidence="4 6" id="KW-0720">Serine protease</keyword>
<comment type="similarity">
    <text evidence="1 6">Belongs to the peptidase S8 family.</text>
</comment>
<dbReference type="SUPFAM" id="SSF49464">
    <property type="entry name" value="Carboxypeptidase regulatory domain-like"/>
    <property type="match status" value="1"/>
</dbReference>
<dbReference type="PRINTS" id="PR00723">
    <property type="entry name" value="SUBTILISIN"/>
</dbReference>
<dbReference type="Gene3D" id="3.40.50.200">
    <property type="entry name" value="Peptidase S8/S53 domain"/>
    <property type="match status" value="1"/>
</dbReference>
<dbReference type="InterPro" id="IPR000209">
    <property type="entry name" value="Peptidase_S8/S53_dom"/>
</dbReference>
<dbReference type="OrthoDB" id="9798386at2"/>
<dbReference type="Proteomes" id="UP000000263">
    <property type="component" value="Chromosome"/>
</dbReference>
<dbReference type="eggNOG" id="COG1404">
    <property type="taxonomic scope" value="Bacteria"/>
</dbReference>
<evidence type="ECO:0000256" key="5">
    <source>
        <dbReference type="PIRSR" id="PIRSR615500-1"/>
    </source>
</evidence>
<dbReference type="GO" id="GO:0006508">
    <property type="term" value="P:proteolysis"/>
    <property type="evidence" value="ECO:0007669"/>
    <property type="project" value="UniProtKB-KW"/>
</dbReference>
<name>A7NMS3_ROSCS</name>
<dbReference type="Pfam" id="PF13620">
    <property type="entry name" value="CarboxypepD_reg"/>
    <property type="match status" value="1"/>
</dbReference>
<dbReference type="PANTHER" id="PTHR43399">
    <property type="entry name" value="SUBTILISIN-RELATED"/>
    <property type="match status" value="1"/>
</dbReference>
<dbReference type="CDD" id="cd07481">
    <property type="entry name" value="Peptidases_S8_BacillopeptidaseF-like"/>
    <property type="match status" value="1"/>
</dbReference>
<keyword evidence="3 6" id="KW-0378">Hydrolase</keyword>
<feature type="active site" description="Charge relay system" evidence="5 6">
    <location>
        <position position="301"/>
    </location>
</feature>
<dbReference type="InterPro" id="IPR015500">
    <property type="entry name" value="Peptidase_S8_subtilisin-rel"/>
</dbReference>
<evidence type="ECO:0000256" key="2">
    <source>
        <dbReference type="ARBA" id="ARBA00022670"/>
    </source>
</evidence>
<dbReference type="Pfam" id="PF00082">
    <property type="entry name" value="Peptidase_S8"/>
    <property type="match status" value="1"/>
</dbReference>
<dbReference type="Gene3D" id="2.60.40.10">
    <property type="entry name" value="Immunoglobulins"/>
    <property type="match status" value="1"/>
</dbReference>
<dbReference type="PROSITE" id="PS51892">
    <property type="entry name" value="SUBTILASE"/>
    <property type="match status" value="1"/>
</dbReference>
<dbReference type="AlphaFoldDB" id="A7NMS3"/>
<dbReference type="InterPro" id="IPR008969">
    <property type="entry name" value="CarboxyPept-like_regulatory"/>
</dbReference>
<dbReference type="InterPro" id="IPR033857">
    <property type="entry name" value="Bacillopeptidase_F"/>
</dbReference>
<feature type="domain" description="Peptidase S8/S53" evidence="7">
    <location>
        <begin position="247"/>
        <end position="531"/>
    </location>
</feature>
<dbReference type="HOGENOM" id="CLU_300329_0_0_0"/>
<evidence type="ECO:0000259" key="7">
    <source>
        <dbReference type="Pfam" id="PF00082"/>
    </source>
</evidence>
<dbReference type="InterPro" id="IPR051048">
    <property type="entry name" value="Peptidase_S8/S53_subtilisin"/>
</dbReference>
<evidence type="ECO:0000256" key="3">
    <source>
        <dbReference type="ARBA" id="ARBA00022801"/>
    </source>
</evidence>
<dbReference type="InterPro" id="IPR013783">
    <property type="entry name" value="Ig-like_fold"/>
</dbReference>
<feature type="active site" description="Charge relay system" evidence="5 6">
    <location>
        <position position="256"/>
    </location>
</feature>
<dbReference type="KEGG" id="rca:Rcas_2773"/>
<reference evidence="8 9" key="1">
    <citation type="submission" date="2007-08" db="EMBL/GenBank/DDBJ databases">
        <title>Complete sequence of Roseiflexus castenholzii DSM 13941.</title>
        <authorList>
            <consortium name="US DOE Joint Genome Institute"/>
            <person name="Copeland A."/>
            <person name="Lucas S."/>
            <person name="Lapidus A."/>
            <person name="Barry K."/>
            <person name="Glavina del Rio T."/>
            <person name="Dalin E."/>
            <person name="Tice H."/>
            <person name="Pitluck S."/>
            <person name="Thompson L.S."/>
            <person name="Brettin T."/>
            <person name="Bruce D."/>
            <person name="Detter J.C."/>
            <person name="Han C."/>
            <person name="Tapia R."/>
            <person name="Schmutz J."/>
            <person name="Larimer F."/>
            <person name="Land M."/>
            <person name="Hauser L."/>
            <person name="Kyrpides N."/>
            <person name="Mikhailova N."/>
            <person name="Bryant D.A."/>
            <person name="Hanada S."/>
            <person name="Tsukatani Y."/>
            <person name="Richardson P."/>
        </authorList>
    </citation>
    <scope>NUCLEOTIDE SEQUENCE [LARGE SCALE GENOMIC DNA]</scope>
    <source>
        <strain evidence="9">DSM 13941 / HLO8</strain>
    </source>
</reference>
<proteinExistence type="inferred from homology"/>
<dbReference type="PROSITE" id="PS00138">
    <property type="entry name" value="SUBTILASE_SER"/>
    <property type="match status" value="1"/>
</dbReference>
<dbReference type="Gene3D" id="2.60.40.1120">
    <property type="entry name" value="Carboxypeptidase-like, regulatory domain"/>
    <property type="match status" value="1"/>
</dbReference>